<keyword evidence="4" id="KW-1185">Reference proteome</keyword>
<feature type="signal peptide" evidence="2">
    <location>
        <begin position="1"/>
        <end position="24"/>
    </location>
</feature>
<dbReference type="VEuPathDB" id="VectorBase:AARA018405"/>
<name>A0A499FTY5_ANOAR</name>
<protein>
    <submittedName>
        <fullName evidence="3">Uncharacterized protein</fullName>
    </submittedName>
</protein>
<feature type="region of interest" description="Disordered" evidence="1">
    <location>
        <begin position="128"/>
        <end position="157"/>
    </location>
</feature>
<dbReference type="EnsemblMetazoa" id="AARA018405-RA">
    <property type="protein sequence ID" value="AARA018405-PA"/>
    <property type="gene ID" value="AARA018405"/>
</dbReference>
<evidence type="ECO:0000313" key="3">
    <source>
        <dbReference type="EnsemblMetazoa" id="AARA018405-PA"/>
    </source>
</evidence>
<evidence type="ECO:0000313" key="4">
    <source>
        <dbReference type="Proteomes" id="UP000075840"/>
    </source>
</evidence>
<organism evidence="3 4">
    <name type="scientific">Anopheles arabiensis</name>
    <name type="common">Mosquito</name>
    <dbReference type="NCBI Taxonomy" id="7173"/>
    <lineage>
        <taxon>Eukaryota</taxon>
        <taxon>Metazoa</taxon>
        <taxon>Ecdysozoa</taxon>
        <taxon>Arthropoda</taxon>
        <taxon>Hexapoda</taxon>
        <taxon>Insecta</taxon>
        <taxon>Pterygota</taxon>
        <taxon>Neoptera</taxon>
        <taxon>Endopterygota</taxon>
        <taxon>Diptera</taxon>
        <taxon>Nematocera</taxon>
        <taxon>Culicoidea</taxon>
        <taxon>Culicidae</taxon>
        <taxon>Anophelinae</taxon>
        <taxon>Anopheles</taxon>
    </lineage>
</organism>
<proteinExistence type="predicted"/>
<feature type="compositionally biased region" description="Basic and acidic residues" evidence="1">
    <location>
        <begin position="67"/>
        <end position="85"/>
    </location>
</feature>
<reference evidence="3" key="1">
    <citation type="submission" date="2022-08" db="UniProtKB">
        <authorList>
            <consortium name="EnsemblMetazoa"/>
        </authorList>
    </citation>
    <scope>IDENTIFICATION</scope>
    <source>
        <strain evidence="3">Dongola</strain>
    </source>
</reference>
<evidence type="ECO:0000256" key="2">
    <source>
        <dbReference type="SAM" id="SignalP"/>
    </source>
</evidence>
<feature type="compositionally biased region" description="Pro residues" evidence="1">
    <location>
        <begin position="135"/>
        <end position="151"/>
    </location>
</feature>
<dbReference type="EMBL" id="APCN01003668">
    <property type="status" value="NOT_ANNOTATED_CDS"/>
    <property type="molecule type" value="Genomic_DNA"/>
</dbReference>
<keyword evidence="2" id="KW-0732">Signal</keyword>
<evidence type="ECO:0000256" key="1">
    <source>
        <dbReference type="SAM" id="MobiDB-lite"/>
    </source>
</evidence>
<dbReference type="Proteomes" id="UP000075840">
    <property type="component" value="Unassembled WGS sequence"/>
</dbReference>
<feature type="chain" id="PRO_5043512323" evidence="2">
    <location>
        <begin position="25"/>
        <end position="157"/>
    </location>
</feature>
<sequence>MIIYRKLLILSLVLGAVGVSVAWALPSKRAADDAGETVAAAGEKDDYNPQCLPLEYFDKIQSEKEARAKRDEKAVAVPAEETKDGAEDEIVAQPGFFVPARRRRPCFGRGRNFTKDCGPGPRAYRVKNFVMAKPPASPPASPPPPPPVTPKPPRRKP</sequence>
<dbReference type="AlphaFoldDB" id="A0A499FTY5"/>
<feature type="region of interest" description="Disordered" evidence="1">
    <location>
        <begin position="67"/>
        <end position="90"/>
    </location>
</feature>
<accession>A0A499FTY5</accession>